<dbReference type="Proteomes" id="UP000001056">
    <property type="component" value="Unassembled WGS sequence"/>
</dbReference>
<protein>
    <recommendedName>
        <fullName evidence="10">C2H2-type domain-containing protein</fullName>
    </recommendedName>
</protein>
<dbReference type="GO" id="GO:0005634">
    <property type="term" value="C:nucleus"/>
    <property type="evidence" value="ECO:0007669"/>
    <property type="project" value="UniProtKB-SubCell"/>
</dbReference>
<dbReference type="STRING" id="306901.Q2H4N8"/>
<dbReference type="SUPFAM" id="SSF57667">
    <property type="entry name" value="beta-beta-alpha zinc fingers"/>
    <property type="match status" value="1"/>
</dbReference>
<evidence type="ECO:0000256" key="2">
    <source>
        <dbReference type="ARBA" id="ARBA00022723"/>
    </source>
</evidence>
<dbReference type="PROSITE" id="PS00028">
    <property type="entry name" value="ZINC_FINGER_C2H2_1"/>
    <property type="match status" value="2"/>
</dbReference>
<feature type="domain" description="C2H2-type" evidence="10">
    <location>
        <begin position="181"/>
        <end position="210"/>
    </location>
</feature>
<feature type="compositionally biased region" description="Polar residues" evidence="9">
    <location>
        <begin position="151"/>
        <end position="163"/>
    </location>
</feature>
<comment type="subcellular location">
    <subcellularLocation>
        <location evidence="1">Nucleus</location>
    </subcellularLocation>
</comment>
<evidence type="ECO:0000256" key="7">
    <source>
        <dbReference type="ARBA" id="ARBA00023242"/>
    </source>
</evidence>
<dbReference type="SMART" id="SM00355">
    <property type="entry name" value="ZnF_C2H2"/>
    <property type="match status" value="3"/>
</dbReference>
<dbReference type="GeneID" id="4390340"/>
<dbReference type="Gene3D" id="3.30.160.60">
    <property type="entry name" value="Classic Zinc Finger"/>
    <property type="match status" value="1"/>
</dbReference>
<keyword evidence="5" id="KW-0805">Transcription regulation</keyword>
<organism evidence="11 12">
    <name type="scientific">Chaetomium globosum (strain ATCC 6205 / CBS 148.51 / DSM 1962 / NBRC 6347 / NRRL 1970)</name>
    <name type="common">Soil fungus</name>
    <dbReference type="NCBI Taxonomy" id="306901"/>
    <lineage>
        <taxon>Eukaryota</taxon>
        <taxon>Fungi</taxon>
        <taxon>Dikarya</taxon>
        <taxon>Ascomycota</taxon>
        <taxon>Pezizomycotina</taxon>
        <taxon>Sordariomycetes</taxon>
        <taxon>Sordariomycetidae</taxon>
        <taxon>Sordariales</taxon>
        <taxon>Chaetomiaceae</taxon>
        <taxon>Chaetomium</taxon>
    </lineage>
</organism>
<dbReference type="InParanoid" id="Q2H4N8"/>
<evidence type="ECO:0000256" key="9">
    <source>
        <dbReference type="SAM" id="MobiDB-lite"/>
    </source>
</evidence>
<dbReference type="RefSeq" id="XP_001222472.1">
    <property type="nucleotide sequence ID" value="XM_001222471.1"/>
</dbReference>
<dbReference type="HOGENOM" id="CLU_451967_0_0_1"/>
<evidence type="ECO:0000256" key="5">
    <source>
        <dbReference type="ARBA" id="ARBA00023015"/>
    </source>
</evidence>
<evidence type="ECO:0000256" key="1">
    <source>
        <dbReference type="ARBA" id="ARBA00004123"/>
    </source>
</evidence>
<keyword evidence="12" id="KW-1185">Reference proteome</keyword>
<evidence type="ECO:0000256" key="4">
    <source>
        <dbReference type="ARBA" id="ARBA00022833"/>
    </source>
</evidence>
<name>Q2H4N8_CHAGB</name>
<reference evidence="12" key="1">
    <citation type="journal article" date="2015" name="Genome Announc.">
        <title>Draft genome sequence of the cellulolytic fungus Chaetomium globosum.</title>
        <authorList>
            <person name="Cuomo C.A."/>
            <person name="Untereiner W.A."/>
            <person name="Ma L.-J."/>
            <person name="Grabherr M."/>
            <person name="Birren B.W."/>
        </authorList>
    </citation>
    <scope>NUCLEOTIDE SEQUENCE [LARGE SCALE GENOMIC DNA]</scope>
    <source>
        <strain evidence="12">ATCC 6205 / CBS 148.51 / DSM 1962 / NBRC 6347 / NRRL 1970</strain>
    </source>
</reference>
<keyword evidence="3 8" id="KW-0863">Zinc-finger</keyword>
<gene>
    <name evidence="11" type="ORF">CHGG_06377</name>
</gene>
<feature type="domain" description="C2H2-type" evidence="10">
    <location>
        <begin position="240"/>
        <end position="265"/>
    </location>
</feature>
<evidence type="ECO:0000313" key="11">
    <source>
        <dbReference type="EMBL" id="EAQ89758.1"/>
    </source>
</evidence>
<proteinExistence type="predicted"/>
<feature type="region of interest" description="Disordered" evidence="9">
    <location>
        <begin position="269"/>
        <end position="309"/>
    </location>
</feature>
<dbReference type="InterPro" id="IPR036236">
    <property type="entry name" value="Znf_C2H2_sf"/>
</dbReference>
<dbReference type="InterPro" id="IPR013087">
    <property type="entry name" value="Znf_C2H2_type"/>
</dbReference>
<dbReference type="VEuPathDB" id="FungiDB:CHGG_06377"/>
<sequence>MDAPMQGTKTRRHATAKEAALVPDPEGFWDKRFDAATMERNENQGKFIVRPSSHRADASYELSKPGHGLDSAGSRSWKGQSCQRCRRGRVRCVPTSTDPLAPCKRCLSLFTSANNDVQDIRLLCRGVRSTEKKQSVPAINTASVDIERSVASTGVTHTPTSSRGAGFSDPDDTGDRELAPFKCSFPNCTKKFIRASDLAKHQRRHTKPFKCYSSTCKSPGFAERRDLERHYQSAHSVVGFKCLYSPCLRTFYLEDNCRRHMRMIHGWPSAQPNSHDDTFAPGSPAENGIEPGFLAPQSSTQREERDKRLQAEGQPLTEIQPDIECEDLLEPKAYTTSMIPGGVELLVDLPEYCAATDSGYASLGRAADPQAKEGVLNAPNDDEDSETVYSVANSISRDDVEIYISQFAEALANFVSSATQNAGEDTTLVQAVGASLPELLRAFSLRLGCAGSSKAEREVMYFIHKHRVDIASRFESALIPDSQASDCGNPSKFRERIDLSTVHSFIRGWLDGISDEDEHHDLSPLTLDMDEACNVLSESGEPNDEISLPNGHQYTRIVFESMAYRWLTASLKRSSFSPRYLLSVIFPAVFIPKWSATWTVTGGA</sequence>
<dbReference type="GO" id="GO:0006357">
    <property type="term" value="P:regulation of transcription by RNA polymerase II"/>
    <property type="evidence" value="ECO:0007669"/>
    <property type="project" value="TreeGrafter"/>
</dbReference>
<keyword evidence="6" id="KW-0804">Transcription</keyword>
<evidence type="ECO:0000256" key="8">
    <source>
        <dbReference type="PROSITE-ProRule" id="PRU00042"/>
    </source>
</evidence>
<keyword evidence="7" id="KW-0539">Nucleus</keyword>
<dbReference type="InterPro" id="IPR051061">
    <property type="entry name" value="Zinc_finger_trans_reg"/>
</dbReference>
<keyword evidence="2" id="KW-0479">Metal-binding</keyword>
<dbReference type="AlphaFoldDB" id="Q2H4N8"/>
<evidence type="ECO:0000256" key="3">
    <source>
        <dbReference type="ARBA" id="ARBA00022771"/>
    </source>
</evidence>
<dbReference type="GO" id="GO:0008270">
    <property type="term" value="F:zinc ion binding"/>
    <property type="evidence" value="ECO:0007669"/>
    <property type="project" value="UniProtKB-KW"/>
</dbReference>
<feature type="region of interest" description="Disordered" evidence="9">
    <location>
        <begin position="151"/>
        <end position="171"/>
    </location>
</feature>
<dbReference type="EMBL" id="CH408031">
    <property type="protein sequence ID" value="EAQ89758.1"/>
    <property type="molecule type" value="Genomic_DNA"/>
</dbReference>
<dbReference type="OrthoDB" id="5082282at2759"/>
<keyword evidence="4" id="KW-0862">Zinc</keyword>
<dbReference type="PANTHER" id="PTHR46179:SF13">
    <property type="entry name" value="C2H2-TYPE DOMAIN-CONTAINING PROTEIN"/>
    <property type="match status" value="1"/>
</dbReference>
<dbReference type="PROSITE" id="PS50157">
    <property type="entry name" value="ZINC_FINGER_C2H2_2"/>
    <property type="match status" value="2"/>
</dbReference>
<dbReference type="eggNOG" id="KOG1721">
    <property type="taxonomic scope" value="Eukaryota"/>
</dbReference>
<accession>Q2H4N8</accession>
<evidence type="ECO:0000313" key="12">
    <source>
        <dbReference type="Proteomes" id="UP000001056"/>
    </source>
</evidence>
<dbReference type="PANTHER" id="PTHR46179">
    <property type="entry name" value="ZINC FINGER PROTEIN"/>
    <property type="match status" value="1"/>
</dbReference>
<evidence type="ECO:0000256" key="6">
    <source>
        <dbReference type="ARBA" id="ARBA00023163"/>
    </source>
</evidence>
<evidence type="ECO:0000259" key="10">
    <source>
        <dbReference type="PROSITE" id="PS50157"/>
    </source>
</evidence>